<proteinExistence type="predicted"/>
<evidence type="ECO:0000313" key="2">
    <source>
        <dbReference type="Proteomes" id="UP000562027"/>
    </source>
</evidence>
<organism evidence="1 2">
    <name type="scientific">Roseateles oligotrophus</name>
    <dbReference type="NCBI Taxonomy" id="1769250"/>
    <lineage>
        <taxon>Bacteria</taxon>
        <taxon>Pseudomonadati</taxon>
        <taxon>Pseudomonadota</taxon>
        <taxon>Betaproteobacteria</taxon>
        <taxon>Burkholderiales</taxon>
        <taxon>Sphaerotilaceae</taxon>
        <taxon>Roseateles</taxon>
    </lineage>
</organism>
<keyword evidence="2" id="KW-1185">Reference proteome</keyword>
<sequence length="61" mass="7094">MWRVVFYERRGGRVHVDRTGPWLPTKKLAQQWAHWFGALGYHVALQDQGGELERHQLGLPG</sequence>
<protein>
    <submittedName>
        <fullName evidence="1">Uncharacterized protein</fullName>
    </submittedName>
</protein>
<reference evidence="1 2" key="1">
    <citation type="submission" date="2020-08" db="EMBL/GenBank/DDBJ databases">
        <title>Functional genomics of gut bacteria from endangered species of beetles.</title>
        <authorList>
            <person name="Carlos-Shanley C."/>
        </authorList>
    </citation>
    <scope>NUCLEOTIDE SEQUENCE [LARGE SCALE GENOMIC DNA]</scope>
    <source>
        <strain evidence="1 2">S00239</strain>
    </source>
</reference>
<comment type="caution">
    <text evidence="1">The sequence shown here is derived from an EMBL/GenBank/DDBJ whole genome shotgun (WGS) entry which is preliminary data.</text>
</comment>
<evidence type="ECO:0000313" key="1">
    <source>
        <dbReference type="EMBL" id="MBB4846065.1"/>
    </source>
</evidence>
<name>A0A840LG90_9BURK</name>
<dbReference type="RefSeq" id="WP_184304567.1">
    <property type="nucleotide sequence ID" value="NZ_JACHLP010000013.1"/>
</dbReference>
<dbReference type="AlphaFoldDB" id="A0A840LG90"/>
<accession>A0A840LG90</accession>
<dbReference type="Proteomes" id="UP000562027">
    <property type="component" value="Unassembled WGS sequence"/>
</dbReference>
<dbReference type="EMBL" id="JACHLP010000013">
    <property type="protein sequence ID" value="MBB4846065.1"/>
    <property type="molecule type" value="Genomic_DNA"/>
</dbReference>
<gene>
    <name evidence="1" type="ORF">HNP55_004619</name>
</gene>